<protein>
    <submittedName>
        <fullName evidence="12">Putative inorganic phosphate transporter 1-7</fullName>
    </submittedName>
</protein>
<gene>
    <name evidence="12" type="primary">PHT1-7_1</name>
    <name evidence="12" type="ORF">CK203_042790</name>
</gene>
<feature type="transmembrane region" description="Helical" evidence="10">
    <location>
        <begin position="136"/>
        <end position="157"/>
    </location>
</feature>
<dbReference type="InterPro" id="IPR020846">
    <property type="entry name" value="MFS_dom"/>
</dbReference>
<evidence type="ECO:0000313" key="13">
    <source>
        <dbReference type="Proteomes" id="UP000288805"/>
    </source>
</evidence>
<dbReference type="CDD" id="cd17364">
    <property type="entry name" value="MFS_PhT"/>
    <property type="match status" value="1"/>
</dbReference>
<evidence type="ECO:0000256" key="6">
    <source>
        <dbReference type="ARBA" id="ARBA00022989"/>
    </source>
</evidence>
<feature type="transmembrane region" description="Helical" evidence="10">
    <location>
        <begin position="456"/>
        <end position="472"/>
    </location>
</feature>
<comment type="similarity">
    <text evidence="8">Belongs to the major facilitator superfamily. Phosphate:H(+) symporter (TC 2.A.1.9) family.</text>
</comment>
<dbReference type="EMBL" id="QGNW01000190">
    <property type="protein sequence ID" value="RVW86803.1"/>
    <property type="molecule type" value="Genomic_DNA"/>
</dbReference>
<feature type="transmembrane region" description="Helical" evidence="10">
    <location>
        <begin position="164"/>
        <end position="184"/>
    </location>
</feature>
<dbReference type="FunFam" id="1.20.1250.20:FF:000175">
    <property type="entry name" value="Inorganic phosphate transporter 1-6"/>
    <property type="match status" value="1"/>
</dbReference>
<evidence type="ECO:0000259" key="11">
    <source>
        <dbReference type="PROSITE" id="PS50850"/>
    </source>
</evidence>
<feature type="transmembrane region" description="Helical" evidence="10">
    <location>
        <begin position="228"/>
        <end position="255"/>
    </location>
</feature>
<feature type="transmembrane region" description="Helical" evidence="10">
    <location>
        <begin position="190"/>
        <end position="207"/>
    </location>
</feature>
<dbReference type="Pfam" id="PF00083">
    <property type="entry name" value="Sugar_tr"/>
    <property type="match status" value="1"/>
</dbReference>
<evidence type="ECO:0000256" key="8">
    <source>
        <dbReference type="ARBA" id="ARBA00044504"/>
    </source>
</evidence>
<evidence type="ECO:0000256" key="9">
    <source>
        <dbReference type="SAM" id="MobiDB-lite"/>
    </source>
</evidence>
<dbReference type="SUPFAM" id="SSF103473">
    <property type="entry name" value="MFS general substrate transporter"/>
    <property type="match status" value="1"/>
</dbReference>
<evidence type="ECO:0000256" key="10">
    <source>
        <dbReference type="SAM" id="Phobius"/>
    </source>
</evidence>
<dbReference type="InterPro" id="IPR036259">
    <property type="entry name" value="MFS_trans_sf"/>
</dbReference>
<feature type="transmembrane region" description="Helical" evidence="10">
    <location>
        <begin position="492"/>
        <end position="510"/>
    </location>
</feature>
<keyword evidence="2" id="KW-0813">Transport</keyword>
<name>A0A438HQR5_VITVI</name>
<keyword evidence="5" id="KW-0769">Symport</keyword>
<comment type="subcellular location">
    <subcellularLocation>
        <location evidence="1">Membrane</location>
        <topology evidence="1">Multi-pass membrane protein</topology>
    </subcellularLocation>
</comment>
<comment type="caution">
    <text evidence="12">The sequence shown here is derived from an EMBL/GenBank/DDBJ whole genome shotgun (WGS) entry which is preliminary data.</text>
</comment>
<feature type="transmembrane region" description="Helical" evidence="10">
    <location>
        <begin position="415"/>
        <end position="435"/>
    </location>
</feature>
<dbReference type="Gene3D" id="1.20.1250.20">
    <property type="entry name" value="MFS general substrate transporter like domains"/>
    <property type="match status" value="2"/>
</dbReference>
<proteinExistence type="inferred from homology"/>
<accession>A0A438HQR5</accession>
<evidence type="ECO:0000313" key="12">
    <source>
        <dbReference type="EMBL" id="RVW86803.1"/>
    </source>
</evidence>
<sequence length="545" mass="59786">MRRMERVSKKEIRAAEVVDIKQGLVYVPSPPLVLKLVRPWPLSGNDNEGYLYRSVGRGLLVVDIAMAGEQLQVLNALDLAKTQWYHFTAIVIAGMGFFTDAYDLFSISLVTKLLGRIYYHVDGAAKPGILPPNVSAAVNGVALCGTLAGQLFFGWLGDKMGRKSVYGMTLILMVVCSIASGLSFGDEPKAVIATLCFFRFWLGFGIGGDYPLSATIMSEYANKKTRGAFIAAVFAMQGFGILAGGIVSLIVSAAFDHKFKAPSYQLDPVGSTVPQADYIWRIILMFGAVPAGLTYYWRMKMPETARYTALVAKNAKKAAADMSKVLQVDIEAEESKVEKLATQPTNSFGLFSKEFAKRHGLHLIGTTTTWFLLDIAFYSQNLFQKDIFSAIGWIPKAETMNAIQEVYRIAKAQTLIALCSTVPGYWFTVALIDYMGSRNFPCKAKVNLPRNICSSWEGWCIIGAFGFLYAAQNQDKTKTDAGYPPGIGVKNSLIVLGVVNFLGMLFTFLVPEPKGKSLEELTGENDQEDRPQVDQQSPSTRTGPV</sequence>
<evidence type="ECO:0000256" key="4">
    <source>
        <dbReference type="ARBA" id="ARBA00022692"/>
    </source>
</evidence>
<evidence type="ECO:0000256" key="7">
    <source>
        <dbReference type="ARBA" id="ARBA00023136"/>
    </source>
</evidence>
<dbReference type="InterPro" id="IPR005828">
    <property type="entry name" value="MFS_sugar_transport-like"/>
</dbReference>
<dbReference type="Proteomes" id="UP000288805">
    <property type="component" value="Unassembled WGS sequence"/>
</dbReference>
<feature type="compositionally biased region" description="Polar residues" evidence="9">
    <location>
        <begin position="533"/>
        <end position="545"/>
    </location>
</feature>
<feature type="domain" description="Major facilitator superfamily (MFS) profile" evidence="11">
    <location>
        <begin position="89"/>
        <end position="545"/>
    </location>
</feature>
<evidence type="ECO:0000256" key="1">
    <source>
        <dbReference type="ARBA" id="ARBA00004141"/>
    </source>
</evidence>
<keyword evidence="6 10" id="KW-1133">Transmembrane helix</keyword>
<keyword evidence="7 10" id="KW-0472">Membrane</keyword>
<dbReference type="GO" id="GO:0006817">
    <property type="term" value="P:phosphate ion transport"/>
    <property type="evidence" value="ECO:0007669"/>
    <property type="project" value="UniProtKB-KW"/>
</dbReference>
<feature type="transmembrane region" description="Helical" evidence="10">
    <location>
        <begin position="278"/>
        <end position="297"/>
    </location>
</feature>
<dbReference type="AlphaFoldDB" id="A0A438HQR5"/>
<keyword evidence="4 10" id="KW-0812">Transmembrane</keyword>
<feature type="transmembrane region" description="Helical" evidence="10">
    <location>
        <begin position="84"/>
        <end position="105"/>
    </location>
</feature>
<reference evidence="12 13" key="1">
    <citation type="journal article" date="2018" name="PLoS Genet.">
        <title>Population sequencing reveals clonal diversity and ancestral inbreeding in the grapevine cultivar Chardonnay.</title>
        <authorList>
            <person name="Roach M.J."/>
            <person name="Johnson D.L."/>
            <person name="Bohlmann J."/>
            <person name="van Vuuren H.J."/>
            <person name="Jones S.J."/>
            <person name="Pretorius I.S."/>
            <person name="Schmidt S.A."/>
            <person name="Borneman A.R."/>
        </authorList>
    </citation>
    <scope>NUCLEOTIDE SEQUENCE [LARGE SCALE GENOMIC DNA]</scope>
    <source>
        <strain evidence="13">cv. Chardonnay</strain>
        <tissue evidence="12">Leaf</tissue>
    </source>
</reference>
<dbReference type="GO" id="GO:0016020">
    <property type="term" value="C:membrane"/>
    <property type="evidence" value="ECO:0007669"/>
    <property type="project" value="UniProtKB-SubCell"/>
</dbReference>
<feature type="region of interest" description="Disordered" evidence="9">
    <location>
        <begin position="517"/>
        <end position="545"/>
    </location>
</feature>
<dbReference type="GO" id="GO:0015293">
    <property type="term" value="F:symporter activity"/>
    <property type="evidence" value="ECO:0007669"/>
    <property type="project" value="UniProtKB-KW"/>
</dbReference>
<keyword evidence="3" id="KW-0592">Phosphate transport</keyword>
<evidence type="ECO:0000256" key="2">
    <source>
        <dbReference type="ARBA" id="ARBA00022448"/>
    </source>
</evidence>
<organism evidence="12 13">
    <name type="scientific">Vitis vinifera</name>
    <name type="common">Grape</name>
    <dbReference type="NCBI Taxonomy" id="29760"/>
    <lineage>
        <taxon>Eukaryota</taxon>
        <taxon>Viridiplantae</taxon>
        <taxon>Streptophyta</taxon>
        <taxon>Embryophyta</taxon>
        <taxon>Tracheophyta</taxon>
        <taxon>Spermatophyta</taxon>
        <taxon>Magnoliopsida</taxon>
        <taxon>eudicotyledons</taxon>
        <taxon>Gunneridae</taxon>
        <taxon>Pentapetalae</taxon>
        <taxon>rosids</taxon>
        <taxon>Vitales</taxon>
        <taxon>Vitaceae</taxon>
        <taxon>Viteae</taxon>
        <taxon>Vitis</taxon>
    </lineage>
</organism>
<dbReference type="PANTHER" id="PTHR24064">
    <property type="entry name" value="SOLUTE CARRIER FAMILY 22 MEMBER"/>
    <property type="match status" value="1"/>
</dbReference>
<evidence type="ECO:0000256" key="5">
    <source>
        <dbReference type="ARBA" id="ARBA00022847"/>
    </source>
</evidence>
<evidence type="ECO:0000256" key="3">
    <source>
        <dbReference type="ARBA" id="ARBA00022592"/>
    </source>
</evidence>
<dbReference type="PROSITE" id="PS50850">
    <property type="entry name" value="MFS"/>
    <property type="match status" value="1"/>
</dbReference>